<evidence type="ECO:0000256" key="1">
    <source>
        <dbReference type="ARBA" id="ARBA00022737"/>
    </source>
</evidence>
<reference evidence="4" key="1">
    <citation type="submission" date="2025-08" db="UniProtKB">
        <authorList>
            <consortium name="RefSeq"/>
        </authorList>
    </citation>
    <scope>IDENTIFICATION</scope>
</reference>
<dbReference type="InterPro" id="IPR011990">
    <property type="entry name" value="TPR-like_helical_dom_sf"/>
</dbReference>
<organism evidence="3 4">
    <name type="scientific">Nelumbo nucifera</name>
    <name type="common">Sacred lotus</name>
    <dbReference type="NCBI Taxonomy" id="4432"/>
    <lineage>
        <taxon>Eukaryota</taxon>
        <taxon>Viridiplantae</taxon>
        <taxon>Streptophyta</taxon>
        <taxon>Embryophyta</taxon>
        <taxon>Tracheophyta</taxon>
        <taxon>Spermatophyta</taxon>
        <taxon>Magnoliopsida</taxon>
        <taxon>Proteales</taxon>
        <taxon>Nelumbonaceae</taxon>
        <taxon>Nelumbo</taxon>
    </lineage>
</organism>
<proteinExistence type="inferred from homology"/>
<dbReference type="KEGG" id="nnu:104607403"/>
<dbReference type="PANTHER" id="PTHR47926:SF407">
    <property type="entry name" value="(WILD MALAYSIAN BANANA) HYPOTHETICAL PROTEIN"/>
    <property type="match status" value="1"/>
</dbReference>
<keyword evidence="3" id="KW-1185">Reference proteome</keyword>
<dbReference type="RefSeq" id="XP_010271346.1">
    <property type="nucleotide sequence ID" value="XM_010273044.2"/>
</dbReference>
<dbReference type="PANTHER" id="PTHR47926">
    <property type="entry name" value="PENTATRICOPEPTIDE REPEAT-CONTAINING PROTEIN"/>
    <property type="match status" value="1"/>
</dbReference>
<keyword evidence="1" id="KW-0677">Repeat</keyword>
<dbReference type="Pfam" id="PF12854">
    <property type="entry name" value="PPR_1"/>
    <property type="match status" value="1"/>
</dbReference>
<dbReference type="FunCoup" id="A0A1U8ATH7">
    <property type="interactions" value="927"/>
</dbReference>
<accession>A0A1U8ATH7</accession>
<dbReference type="FunFam" id="1.25.40.10:FF:000212">
    <property type="entry name" value="Pentatricopeptide repeat-containing protein At2g03380, mitochondrial"/>
    <property type="match status" value="1"/>
</dbReference>
<evidence type="ECO:0000256" key="2">
    <source>
        <dbReference type="ARBA" id="ARBA00061659"/>
    </source>
</evidence>
<dbReference type="GeneID" id="104607403"/>
<dbReference type="AlphaFoldDB" id="A0A1U8ATH7"/>
<name>A0A1U8ATH7_NELNU</name>
<sequence>MKQIHNVVLRHLSPKLVSTNLRQKQHRSSESIKDHLRLFFDAWTASDRTTCGFALVWALKSCSSLLAISQGEQIHSFVLKSGFDSNIFIQNSLINVYAKCGRVESARSMFNHCSLLSTASWNIMIAGYVKLGRVEDARRLFEAMPGRDCVSFTTMIMGFAQNDHFLEALIAFSQMRTEGVTPNEKTLASVISAYSHLIGLRDGYTLHAMAIKLGLEAHVLVSTNLVHMYSMCSNIADAELVFVDMPERNIVSWNVMLIGYSKAGLVHLARNLFENMPVRDQFSWDAMVNGYLKVDWLNEALVAYIEMLHAGFGPNEVMIVNMLSACGRAAAINGGGQFHSAIIKTGLDSYVFMQATIIHFYAACHMIDLACLQFKLGSEDNVSSWNALIAGFVRNNMVDSARKLFNEMPERDVFSWSSMIAGYAQNKQSDMALELFHEMLISGVQPNEITMVSVLSAIATSGTLEQAGWADDYINNSFIPLNDNLIAALIDMYAKCGSNERALEIFSQIQHKVSTISPWNAIICGTAMHGHGEMSLKLFSDLLRTGIKPNSITFIGVLSACCHAGLVDAGKWCFECMKKVYDIDPDIKHYGCMVDLLGRAGCLEEAKQLVESMPMKADVVIWGTLLAAARTHGNVEIGERAAEMLAKLEPDHGAGRVMLSNIYADVGRWDDVFLVRRSVQSERMKKLPGCSSVV</sequence>
<dbReference type="Gene3D" id="1.25.40.10">
    <property type="entry name" value="Tetratricopeptide repeat domain"/>
    <property type="match status" value="5"/>
</dbReference>
<evidence type="ECO:0000313" key="4">
    <source>
        <dbReference type="RefSeq" id="XP_010271346.1"/>
    </source>
</evidence>
<gene>
    <name evidence="4" type="primary">LOC104607403</name>
</gene>
<dbReference type="InterPro" id="IPR046848">
    <property type="entry name" value="E_motif"/>
</dbReference>
<dbReference type="FunFam" id="1.25.40.10:FF:000442">
    <property type="entry name" value="Pentatricopeptide repeat-containing protein At3g49710"/>
    <property type="match status" value="1"/>
</dbReference>
<comment type="similarity">
    <text evidence="2">Belongs to the PPR family. PCMP-E subfamily.</text>
</comment>
<protein>
    <submittedName>
        <fullName evidence="4">Pentatricopeptide repeat-containing protein At5g19020, mitochondrial-like</fullName>
    </submittedName>
</protein>
<dbReference type="STRING" id="4432.A0A1U8ATH7"/>
<dbReference type="FunFam" id="1.25.40.10:FF:000348">
    <property type="entry name" value="Pentatricopeptide repeat-containing protein chloroplastic"/>
    <property type="match status" value="1"/>
</dbReference>
<dbReference type="NCBIfam" id="TIGR00756">
    <property type="entry name" value="PPR"/>
    <property type="match status" value="8"/>
</dbReference>
<evidence type="ECO:0000313" key="3">
    <source>
        <dbReference type="Proteomes" id="UP000189703"/>
    </source>
</evidence>
<dbReference type="OMA" id="CYAREIF"/>
<dbReference type="InterPro" id="IPR002885">
    <property type="entry name" value="PPR_rpt"/>
</dbReference>
<dbReference type="GO" id="GO:0003723">
    <property type="term" value="F:RNA binding"/>
    <property type="evidence" value="ECO:0007669"/>
    <property type="project" value="InterPro"/>
</dbReference>
<dbReference type="Pfam" id="PF01535">
    <property type="entry name" value="PPR"/>
    <property type="match status" value="5"/>
</dbReference>
<dbReference type="Pfam" id="PF20431">
    <property type="entry name" value="E_motif"/>
    <property type="match status" value="1"/>
</dbReference>
<dbReference type="Proteomes" id="UP000189703">
    <property type="component" value="Unplaced"/>
</dbReference>
<dbReference type="eggNOG" id="KOG4197">
    <property type="taxonomic scope" value="Eukaryota"/>
</dbReference>
<dbReference type="GO" id="GO:0009451">
    <property type="term" value="P:RNA modification"/>
    <property type="evidence" value="ECO:0007669"/>
    <property type="project" value="InterPro"/>
</dbReference>
<dbReference type="OrthoDB" id="601293at2759"/>
<dbReference type="PROSITE" id="PS51375">
    <property type="entry name" value="PPR"/>
    <property type="match status" value="6"/>
</dbReference>
<dbReference type="InterPro" id="IPR046960">
    <property type="entry name" value="PPR_At4g14850-like_plant"/>
</dbReference>
<dbReference type="Pfam" id="PF13041">
    <property type="entry name" value="PPR_2"/>
    <property type="match status" value="3"/>
</dbReference>